<dbReference type="PANTHER" id="PTHR43179:SF12">
    <property type="entry name" value="GALACTOFURANOSYLTRANSFERASE GLFT2"/>
    <property type="match status" value="1"/>
</dbReference>
<dbReference type="PANTHER" id="PTHR43179">
    <property type="entry name" value="RHAMNOSYLTRANSFERASE WBBL"/>
    <property type="match status" value="1"/>
</dbReference>
<dbReference type="InterPro" id="IPR001173">
    <property type="entry name" value="Glyco_trans_2-like"/>
</dbReference>
<evidence type="ECO:0000256" key="1">
    <source>
        <dbReference type="ARBA" id="ARBA00006739"/>
    </source>
</evidence>
<dbReference type="Pfam" id="PF00535">
    <property type="entry name" value="Glycos_transf_2"/>
    <property type="match status" value="1"/>
</dbReference>
<dbReference type="Gene3D" id="3.90.550.10">
    <property type="entry name" value="Spore Coat Polysaccharide Biosynthesis Protein SpsA, Chain A"/>
    <property type="match status" value="1"/>
</dbReference>
<evidence type="ECO:0000256" key="2">
    <source>
        <dbReference type="ARBA" id="ARBA00022676"/>
    </source>
</evidence>
<name>A0ABW1W1K7_9GAMM</name>
<dbReference type="InterPro" id="IPR029044">
    <property type="entry name" value="Nucleotide-diphossugar_trans"/>
</dbReference>
<protein>
    <submittedName>
        <fullName evidence="5">Glycosyltransferase</fullName>
        <ecNumber evidence="5">2.4.-.-</ecNumber>
    </submittedName>
</protein>
<comment type="similarity">
    <text evidence="1">Belongs to the glycosyltransferase 2 family.</text>
</comment>
<keyword evidence="2 5" id="KW-0328">Glycosyltransferase</keyword>
<keyword evidence="3 5" id="KW-0808">Transferase</keyword>
<evidence type="ECO:0000313" key="6">
    <source>
        <dbReference type="Proteomes" id="UP001596230"/>
    </source>
</evidence>
<dbReference type="EMBL" id="JBHSUB010000013">
    <property type="protein sequence ID" value="MFC6378702.1"/>
    <property type="molecule type" value="Genomic_DNA"/>
</dbReference>
<accession>A0ABW1W1K7</accession>
<evidence type="ECO:0000259" key="4">
    <source>
        <dbReference type="Pfam" id="PF00535"/>
    </source>
</evidence>
<organism evidence="5 6">
    <name type="scientific">Tatumella terrea</name>
    <dbReference type="NCBI Taxonomy" id="419007"/>
    <lineage>
        <taxon>Bacteria</taxon>
        <taxon>Pseudomonadati</taxon>
        <taxon>Pseudomonadota</taxon>
        <taxon>Gammaproteobacteria</taxon>
        <taxon>Enterobacterales</taxon>
        <taxon>Erwiniaceae</taxon>
        <taxon>Tatumella</taxon>
    </lineage>
</organism>
<dbReference type="RefSeq" id="WP_385951296.1">
    <property type="nucleotide sequence ID" value="NZ_JBHSUB010000013.1"/>
</dbReference>
<dbReference type="GO" id="GO:0016757">
    <property type="term" value="F:glycosyltransferase activity"/>
    <property type="evidence" value="ECO:0007669"/>
    <property type="project" value="UniProtKB-KW"/>
</dbReference>
<keyword evidence="6" id="KW-1185">Reference proteome</keyword>
<evidence type="ECO:0000313" key="5">
    <source>
        <dbReference type="EMBL" id="MFC6378702.1"/>
    </source>
</evidence>
<dbReference type="SUPFAM" id="SSF53448">
    <property type="entry name" value="Nucleotide-diphospho-sugar transferases"/>
    <property type="match status" value="1"/>
</dbReference>
<feature type="domain" description="Glycosyltransferase 2-like" evidence="4">
    <location>
        <begin position="7"/>
        <end position="117"/>
    </location>
</feature>
<comment type="caution">
    <text evidence="5">The sequence shown here is derived from an EMBL/GenBank/DDBJ whole genome shotgun (WGS) entry which is preliminary data.</text>
</comment>
<sequence>MKMTPLIVTYNRLEKLQKSLAATLALPFDSIVVIDNDSTDGTREWLKAQSDPRLHCCFSPVNSGGAGGFSRGVAYIAENLTTDWVVFYDDDAWPDPSFIDNFSRIVDGRYELYCARVLSAEGRLCPMNVPWSAPQDTFFAAIHSLVNKHAFIPDPDTPGGVCTFSFVGAIVSSRLIRESGDLIEKDFFIYFDDVCYSWRLYCQGNPILYHPELIMHHDVPSAVSDLPAWKHYYLLRNLLVFRRLRDCPPLFGRTATALRIAHSLLRAMKSPQRLYCLRLLVKAVWHAYSGKRPMPGKPGL</sequence>
<evidence type="ECO:0000256" key="3">
    <source>
        <dbReference type="ARBA" id="ARBA00022679"/>
    </source>
</evidence>
<proteinExistence type="inferred from homology"/>
<gene>
    <name evidence="5" type="ORF">ACFP9W_11560</name>
</gene>
<dbReference type="Proteomes" id="UP001596230">
    <property type="component" value="Unassembled WGS sequence"/>
</dbReference>
<reference evidence="6" key="1">
    <citation type="journal article" date="2019" name="Int. J. Syst. Evol. Microbiol.">
        <title>The Global Catalogue of Microorganisms (GCM) 10K type strain sequencing project: providing services to taxonomists for standard genome sequencing and annotation.</title>
        <authorList>
            <consortium name="The Broad Institute Genomics Platform"/>
            <consortium name="The Broad Institute Genome Sequencing Center for Infectious Disease"/>
            <person name="Wu L."/>
            <person name="Ma J."/>
        </authorList>
    </citation>
    <scope>NUCLEOTIDE SEQUENCE [LARGE SCALE GENOMIC DNA]</scope>
    <source>
        <strain evidence="6">CGMCC 1.18518</strain>
    </source>
</reference>
<dbReference type="EC" id="2.4.-.-" evidence="5"/>